<protein>
    <submittedName>
        <fullName evidence="2">Uncharacterized protein</fullName>
    </submittedName>
</protein>
<sequence>MLHKPRPEGSSALRRSGGGGSGCKQLERVAGWVSTGIYTAFFTSLDRCACVKIDTIESNMQEPMISRSSAAMALSHSASLKLPRPPHSHEQLLACLNERHIHQDMRIM</sequence>
<gene>
    <name evidence="2" type="ORF">KP509_17G017600</name>
</gene>
<proteinExistence type="predicted"/>
<reference evidence="2" key="1">
    <citation type="submission" date="2021-08" db="EMBL/GenBank/DDBJ databases">
        <title>WGS assembly of Ceratopteris richardii.</title>
        <authorList>
            <person name="Marchant D.B."/>
            <person name="Chen G."/>
            <person name="Jenkins J."/>
            <person name="Shu S."/>
            <person name="Leebens-Mack J."/>
            <person name="Grimwood J."/>
            <person name="Schmutz J."/>
            <person name="Soltis P."/>
            <person name="Soltis D."/>
            <person name="Chen Z.-H."/>
        </authorList>
    </citation>
    <scope>NUCLEOTIDE SEQUENCE</scope>
    <source>
        <strain evidence="2">Whitten #5841</strain>
        <tissue evidence="2">Leaf</tissue>
    </source>
</reference>
<feature type="region of interest" description="Disordered" evidence="1">
    <location>
        <begin position="1"/>
        <end position="23"/>
    </location>
</feature>
<dbReference type="PANTHER" id="PTHR34061:SF17">
    <property type="entry name" value="EXPRESSED PROTEIN"/>
    <property type="match status" value="1"/>
</dbReference>
<accession>A0A8T2SWB0</accession>
<dbReference type="PANTHER" id="PTHR34061">
    <property type="entry name" value="PROTEIN, PUTATIVE-RELATED"/>
    <property type="match status" value="1"/>
</dbReference>
<evidence type="ECO:0000313" key="2">
    <source>
        <dbReference type="EMBL" id="KAH7372715.1"/>
    </source>
</evidence>
<comment type="caution">
    <text evidence="2">The sequence shown here is derived from an EMBL/GenBank/DDBJ whole genome shotgun (WGS) entry which is preliminary data.</text>
</comment>
<dbReference type="OrthoDB" id="653466at2759"/>
<evidence type="ECO:0000256" key="1">
    <source>
        <dbReference type="SAM" id="MobiDB-lite"/>
    </source>
</evidence>
<dbReference type="AlphaFoldDB" id="A0A8T2SWB0"/>
<keyword evidence="3" id="KW-1185">Reference proteome</keyword>
<dbReference type="Proteomes" id="UP000825935">
    <property type="component" value="Chromosome 17"/>
</dbReference>
<dbReference type="EMBL" id="CM035422">
    <property type="protein sequence ID" value="KAH7372715.1"/>
    <property type="molecule type" value="Genomic_DNA"/>
</dbReference>
<name>A0A8T2SWB0_CERRI</name>
<evidence type="ECO:0000313" key="3">
    <source>
        <dbReference type="Proteomes" id="UP000825935"/>
    </source>
</evidence>
<organism evidence="2 3">
    <name type="scientific">Ceratopteris richardii</name>
    <name type="common">Triangle waterfern</name>
    <dbReference type="NCBI Taxonomy" id="49495"/>
    <lineage>
        <taxon>Eukaryota</taxon>
        <taxon>Viridiplantae</taxon>
        <taxon>Streptophyta</taxon>
        <taxon>Embryophyta</taxon>
        <taxon>Tracheophyta</taxon>
        <taxon>Polypodiopsida</taxon>
        <taxon>Polypodiidae</taxon>
        <taxon>Polypodiales</taxon>
        <taxon>Pteridineae</taxon>
        <taxon>Pteridaceae</taxon>
        <taxon>Parkerioideae</taxon>
        <taxon>Ceratopteris</taxon>
    </lineage>
</organism>